<dbReference type="PROSITE" id="PS00194">
    <property type="entry name" value="THIOREDOXIN_1"/>
    <property type="match status" value="1"/>
</dbReference>
<keyword evidence="8" id="KW-1185">Reference proteome</keyword>
<reference evidence="8" key="1">
    <citation type="journal article" date="2013" name="Nat. Genet.">
        <title>The Capsella rubella genome and the genomic consequences of rapid mating system evolution.</title>
        <authorList>
            <person name="Slotte T."/>
            <person name="Hazzouri K.M."/>
            <person name="Agren J.A."/>
            <person name="Koenig D."/>
            <person name="Maumus F."/>
            <person name="Guo Y.L."/>
            <person name="Steige K."/>
            <person name="Platts A.E."/>
            <person name="Escobar J.S."/>
            <person name="Newman L.K."/>
            <person name="Wang W."/>
            <person name="Mandakova T."/>
            <person name="Vello E."/>
            <person name="Smith L.M."/>
            <person name="Henz S.R."/>
            <person name="Steffen J."/>
            <person name="Takuno S."/>
            <person name="Brandvain Y."/>
            <person name="Coop G."/>
            <person name="Andolfatto P."/>
            <person name="Hu T.T."/>
            <person name="Blanchette M."/>
            <person name="Clark R.M."/>
            <person name="Quesneville H."/>
            <person name="Nordborg M."/>
            <person name="Gaut B.S."/>
            <person name="Lysak M.A."/>
            <person name="Jenkins J."/>
            <person name="Grimwood J."/>
            <person name="Chapman J."/>
            <person name="Prochnik S."/>
            <person name="Shu S."/>
            <person name="Rokhsar D."/>
            <person name="Schmutz J."/>
            <person name="Weigel D."/>
            <person name="Wright S.I."/>
        </authorList>
    </citation>
    <scope>NUCLEOTIDE SEQUENCE [LARGE SCALE GENOMIC DNA]</scope>
    <source>
        <strain evidence="8">cv. Monte Gargano</strain>
    </source>
</reference>
<dbReference type="KEGG" id="crb:17875526"/>
<accession>R0GPE5</accession>
<dbReference type="FunFam" id="3.40.30.10:FF:000104">
    <property type="entry name" value="Thioredoxin"/>
    <property type="match status" value="1"/>
</dbReference>
<keyword evidence="1" id="KW-0813">Transport</keyword>
<evidence type="ECO:0000256" key="4">
    <source>
        <dbReference type="ARBA" id="ARBA00023284"/>
    </source>
</evidence>
<dbReference type="Gene3D" id="3.40.30.10">
    <property type="entry name" value="Glutaredoxin"/>
    <property type="match status" value="1"/>
</dbReference>
<feature type="domain" description="Thioredoxin" evidence="6">
    <location>
        <begin position="1"/>
        <end position="113"/>
    </location>
</feature>
<keyword evidence="3" id="KW-1015">Disulfide bond</keyword>
<proteinExistence type="inferred from homology"/>
<dbReference type="InterPro" id="IPR050620">
    <property type="entry name" value="Thioredoxin_H-type-like"/>
</dbReference>
<keyword evidence="4" id="KW-0676">Redox-active center</keyword>
<evidence type="ECO:0000256" key="3">
    <source>
        <dbReference type="ARBA" id="ARBA00023157"/>
    </source>
</evidence>
<dbReference type="EMBL" id="KB870812">
    <property type="protein sequence ID" value="EOA14230.1"/>
    <property type="molecule type" value="Genomic_DNA"/>
</dbReference>
<dbReference type="SUPFAM" id="SSF52833">
    <property type="entry name" value="Thioredoxin-like"/>
    <property type="match status" value="1"/>
</dbReference>
<evidence type="ECO:0000256" key="5">
    <source>
        <dbReference type="ARBA" id="ARBA00038353"/>
    </source>
</evidence>
<dbReference type="InterPro" id="IPR013766">
    <property type="entry name" value="Thioredoxin_domain"/>
</dbReference>
<evidence type="ECO:0000256" key="1">
    <source>
        <dbReference type="ARBA" id="ARBA00022448"/>
    </source>
</evidence>
<dbReference type="Pfam" id="PF00085">
    <property type="entry name" value="Thioredoxin"/>
    <property type="match status" value="1"/>
</dbReference>
<dbReference type="eggNOG" id="KOG0907">
    <property type="taxonomic scope" value="Eukaryota"/>
</dbReference>
<protein>
    <recommendedName>
        <fullName evidence="6">Thioredoxin domain-containing protein</fullName>
    </recommendedName>
</protein>
<name>R0GPE5_9BRAS</name>
<dbReference type="PANTHER" id="PTHR10438">
    <property type="entry name" value="THIOREDOXIN"/>
    <property type="match status" value="1"/>
</dbReference>
<sequence>MAAEGEVIACHNVEEWNEKLKTASDSKKLIVIDFTATWCPPCRFIAPIFAELAKKHLDVVFFKVDVDELNSVAKDFDVQAMPTFIFMKEGVVVDTVVGAAKEEIVSKLEKHTATVVAAA</sequence>
<dbReference type="PRINTS" id="PR00421">
    <property type="entry name" value="THIOREDOXIN"/>
</dbReference>
<dbReference type="Proteomes" id="UP000029121">
    <property type="component" value="Unassembled WGS sequence"/>
</dbReference>
<dbReference type="OrthoDB" id="10263751at2759"/>
<organism evidence="7 8">
    <name type="scientific">Capsella rubella</name>
    <dbReference type="NCBI Taxonomy" id="81985"/>
    <lineage>
        <taxon>Eukaryota</taxon>
        <taxon>Viridiplantae</taxon>
        <taxon>Streptophyta</taxon>
        <taxon>Embryophyta</taxon>
        <taxon>Tracheophyta</taxon>
        <taxon>Spermatophyta</taxon>
        <taxon>Magnoliopsida</taxon>
        <taxon>eudicotyledons</taxon>
        <taxon>Gunneridae</taxon>
        <taxon>Pentapetalae</taxon>
        <taxon>rosids</taxon>
        <taxon>malvids</taxon>
        <taxon>Brassicales</taxon>
        <taxon>Brassicaceae</taxon>
        <taxon>Camelineae</taxon>
        <taxon>Capsella</taxon>
    </lineage>
</organism>
<evidence type="ECO:0000313" key="8">
    <source>
        <dbReference type="Proteomes" id="UP000029121"/>
    </source>
</evidence>
<dbReference type="InterPro" id="IPR036249">
    <property type="entry name" value="Thioredoxin-like_sf"/>
</dbReference>
<dbReference type="GO" id="GO:0016671">
    <property type="term" value="F:oxidoreductase activity, acting on a sulfur group of donors, disulfide as acceptor"/>
    <property type="evidence" value="ECO:0007669"/>
    <property type="project" value="UniProtKB-ARBA"/>
</dbReference>
<evidence type="ECO:0000259" key="6">
    <source>
        <dbReference type="PROSITE" id="PS51352"/>
    </source>
</evidence>
<keyword evidence="2" id="KW-0249">Electron transport</keyword>
<dbReference type="STRING" id="81985.R0GPE5"/>
<dbReference type="CDD" id="cd02947">
    <property type="entry name" value="TRX_family"/>
    <property type="match status" value="1"/>
</dbReference>
<dbReference type="PANTHER" id="PTHR10438:SF410">
    <property type="entry name" value="THIOREDOXIN H3"/>
    <property type="match status" value="1"/>
</dbReference>
<dbReference type="AlphaFoldDB" id="R0GPE5"/>
<evidence type="ECO:0000256" key="2">
    <source>
        <dbReference type="ARBA" id="ARBA00022982"/>
    </source>
</evidence>
<gene>
    <name evidence="7" type="ORF">CARUB_v10027387mg</name>
</gene>
<dbReference type="InterPro" id="IPR017937">
    <property type="entry name" value="Thioredoxin_CS"/>
</dbReference>
<dbReference type="PROSITE" id="PS51352">
    <property type="entry name" value="THIOREDOXIN_2"/>
    <property type="match status" value="1"/>
</dbReference>
<comment type="similarity">
    <text evidence="5">Belongs to the thioredoxin family. Plant H-type subfamily.</text>
</comment>
<evidence type="ECO:0000313" key="7">
    <source>
        <dbReference type="EMBL" id="EOA14230.1"/>
    </source>
</evidence>